<dbReference type="Gene3D" id="3.30.450.40">
    <property type="match status" value="1"/>
</dbReference>
<dbReference type="PROSITE" id="PS50883">
    <property type="entry name" value="EAL"/>
    <property type="match status" value="1"/>
</dbReference>
<dbReference type="InterPro" id="IPR001633">
    <property type="entry name" value="EAL_dom"/>
</dbReference>
<dbReference type="SMART" id="SM00267">
    <property type="entry name" value="GGDEF"/>
    <property type="match status" value="1"/>
</dbReference>
<proteinExistence type="predicted"/>
<dbReference type="Gene3D" id="3.30.70.270">
    <property type="match status" value="1"/>
</dbReference>
<dbReference type="InterPro" id="IPR000160">
    <property type="entry name" value="GGDEF_dom"/>
</dbReference>
<dbReference type="SUPFAM" id="SSF55781">
    <property type="entry name" value="GAF domain-like"/>
    <property type="match status" value="1"/>
</dbReference>
<dbReference type="InterPro" id="IPR052155">
    <property type="entry name" value="Biofilm_reg_signaling"/>
</dbReference>
<reference evidence="4" key="1">
    <citation type="journal article" date="2019" name="Int. J. Syst. Evol. Microbiol.">
        <title>The Global Catalogue of Microorganisms (GCM) 10K type strain sequencing project: providing services to taxonomists for standard genome sequencing and annotation.</title>
        <authorList>
            <consortium name="The Broad Institute Genomics Platform"/>
            <consortium name="The Broad Institute Genome Sequencing Center for Infectious Disease"/>
            <person name="Wu L."/>
            <person name="Ma J."/>
        </authorList>
    </citation>
    <scope>NUCLEOTIDE SEQUENCE [LARGE SCALE GENOMIC DNA]</scope>
    <source>
        <strain evidence="4">KCTC 52366</strain>
    </source>
</reference>
<dbReference type="InterPro" id="IPR029016">
    <property type="entry name" value="GAF-like_dom_sf"/>
</dbReference>
<dbReference type="NCBIfam" id="TIGR00254">
    <property type="entry name" value="GGDEF"/>
    <property type="match status" value="1"/>
</dbReference>
<dbReference type="SUPFAM" id="SSF141868">
    <property type="entry name" value="EAL domain-like"/>
    <property type="match status" value="1"/>
</dbReference>
<dbReference type="EMBL" id="JBHRTB010000010">
    <property type="protein sequence ID" value="MFC3142692.1"/>
    <property type="molecule type" value="Genomic_DNA"/>
</dbReference>
<dbReference type="SUPFAM" id="SSF55073">
    <property type="entry name" value="Nucleotide cyclase"/>
    <property type="match status" value="1"/>
</dbReference>
<evidence type="ECO:0000313" key="4">
    <source>
        <dbReference type="Proteomes" id="UP001595632"/>
    </source>
</evidence>
<keyword evidence="4" id="KW-1185">Reference proteome</keyword>
<protein>
    <submittedName>
        <fullName evidence="3">Bifunctional diguanylate cyclase/phosphodiesterase</fullName>
    </submittedName>
</protein>
<dbReference type="SMART" id="SM00052">
    <property type="entry name" value="EAL"/>
    <property type="match status" value="1"/>
</dbReference>
<dbReference type="Pfam" id="PF13185">
    <property type="entry name" value="GAF_2"/>
    <property type="match status" value="1"/>
</dbReference>
<sequence>MTQSAHAAIRLPVAFIEELSRADSIEQVLSVSAAWLPRLIESDRSKLSFIDDGRLVARSFRRDGVHDLDADPVPLTQGSPRARVLESGEVLQIGRAALGREPDPAMRHLYEQGYGRVLMAPMRSGSETVGVVGLVRRSRERFSDLQVRHVVAAARWIGAQARLMQQLRRNARMAETDPLTGLANRNRLMRVLDTPQALHAPDSQGRIIGVLHVDLDHFKDTNDRLGHAAGDAALCHAARVMRETAGPADVVARIGGDEFLIVTRSDRHGGDIAALAENLSTALAAPMPWGDTSIACPASIGTALAAPGDGSAERLIANADLALYEVKRRGRRGVQAFTPRMRAEAEARRTLHAELRAAVDTESFEPHFQPIVEVATNEVVGLEVLARWPHPTRGLLSPEAFLDAAAEIGLSGHMDAIVRSKGLAATAQLRALGCTRPVMSVNLSAETLAEPDLVDLLLWEVMGHGLAPSDLTLEISETEIATDAEGVVEAAVKTLTNRGFGVAIDDFGTGHAALPKMRRLEVSGLNMAPAMTAYLSDASTEAILRAVQTIAEELRLSVTAKAVETDAALTRLRGLRCDRAQGFAISGPLPFPELLKFLGQATPANDTLRMA</sequence>
<dbReference type="InterPro" id="IPR029787">
    <property type="entry name" value="Nucleotide_cyclase"/>
</dbReference>
<dbReference type="PANTHER" id="PTHR44757">
    <property type="entry name" value="DIGUANYLATE CYCLASE DGCP"/>
    <property type="match status" value="1"/>
</dbReference>
<accession>A0ABV7GUD6</accession>
<evidence type="ECO:0000313" key="3">
    <source>
        <dbReference type="EMBL" id="MFC3142692.1"/>
    </source>
</evidence>
<evidence type="ECO:0000259" key="2">
    <source>
        <dbReference type="PROSITE" id="PS50887"/>
    </source>
</evidence>
<dbReference type="InterPro" id="IPR035919">
    <property type="entry name" value="EAL_sf"/>
</dbReference>
<dbReference type="Proteomes" id="UP001595632">
    <property type="component" value="Unassembled WGS sequence"/>
</dbReference>
<dbReference type="CDD" id="cd01948">
    <property type="entry name" value="EAL"/>
    <property type="match status" value="1"/>
</dbReference>
<dbReference type="CDD" id="cd01949">
    <property type="entry name" value="GGDEF"/>
    <property type="match status" value="1"/>
</dbReference>
<feature type="domain" description="EAL" evidence="1">
    <location>
        <begin position="348"/>
        <end position="602"/>
    </location>
</feature>
<dbReference type="Pfam" id="PF00563">
    <property type="entry name" value="EAL"/>
    <property type="match status" value="1"/>
</dbReference>
<dbReference type="Pfam" id="PF00990">
    <property type="entry name" value="GGDEF"/>
    <property type="match status" value="1"/>
</dbReference>
<dbReference type="PANTHER" id="PTHR44757:SF2">
    <property type="entry name" value="BIOFILM ARCHITECTURE MAINTENANCE PROTEIN MBAA"/>
    <property type="match status" value="1"/>
</dbReference>
<dbReference type="PROSITE" id="PS50887">
    <property type="entry name" value="GGDEF"/>
    <property type="match status" value="1"/>
</dbReference>
<feature type="domain" description="GGDEF" evidence="2">
    <location>
        <begin position="206"/>
        <end position="339"/>
    </location>
</feature>
<dbReference type="RefSeq" id="WP_275633484.1">
    <property type="nucleotide sequence ID" value="NZ_JARGYD010000005.1"/>
</dbReference>
<name>A0ABV7GUD6_9RHOB</name>
<gene>
    <name evidence="3" type="ORF">ACFOGP_08225</name>
</gene>
<dbReference type="InterPro" id="IPR043128">
    <property type="entry name" value="Rev_trsase/Diguanyl_cyclase"/>
</dbReference>
<comment type="caution">
    <text evidence="3">The sequence shown here is derived from an EMBL/GenBank/DDBJ whole genome shotgun (WGS) entry which is preliminary data.</text>
</comment>
<dbReference type="InterPro" id="IPR003018">
    <property type="entry name" value="GAF"/>
</dbReference>
<organism evidence="3 4">
    <name type="scientific">Psychromarinibacter halotolerans</name>
    <dbReference type="NCBI Taxonomy" id="1775175"/>
    <lineage>
        <taxon>Bacteria</taxon>
        <taxon>Pseudomonadati</taxon>
        <taxon>Pseudomonadota</taxon>
        <taxon>Alphaproteobacteria</taxon>
        <taxon>Rhodobacterales</taxon>
        <taxon>Paracoccaceae</taxon>
        <taxon>Psychromarinibacter</taxon>
    </lineage>
</organism>
<evidence type="ECO:0000259" key="1">
    <source>
        <dbReference type="PROSITE" id="PS50883"/>
    </source>
</evidence>
<dbReference type="Gene3D" id="3.20.20.450">
    <property type="entry name" value="EAL domain"/>
    <property type="match status" value="1"/>
</dbReference>